<feature type="transmembrane region" description="Helical" evidence="1">
    <location>
        <begin position="78"/>
        <end position="106"/>
    </location>
</feature>
<keyword evidence="1" id="KW-1133">Transmembrane helix</keyword>
<keyword evidence="1" id="KW-0472">Membrane</keyword>
<dbReference type="Proteomes" id="UP000751190">
    <property type="component" value="Unassembled WGS sequence"/>
</dbReference>
<evidence type="ECO:0000313" key="3">
    <source>
        <dbReference type="EMBL" id="KAG8465803.1"/>
    </source>
</evidence>
<feature type="transmembrane region" description="Helical" evidence="1">
    <location>
        <begin position="368"/>
        <end position="388"/>
    </location>
</feature>
<dbReference type="AlphaFoldDB" id="A0A8J6CFM6"/>
<reference evidence="3" key="1">
    <citation type="submission" date="2021-05" db="EMBL/GenBank/DDBJ databases">
        <title>The genome of the haptophyte Pavlova lutheri (Diacronema luteri, Pavlovales) - a model for lipid biosynthesis in eukaryotic algae.</title>
        <authorList>
            <person name="Hulatt C.J."/>
            <person name="Posewitz M.C."/>
        </authorList>
    </citation>
    <scope>NUCLEOTIDE SEQUENCE</scope>
    <source>
        <strain evidence="3">NIVA-4/92</strain>
    </source>
</reference>
<evidence type="ECO:0000256" key="2">
    <source>
        <dbReference type="SAM" id="SignalP"/>
    </source>
</evidence>
<evidence type="ECO:0000256" key="1">
    <source>
        <dbReference type="SAM" id="Phobius"/>
    </source>
</evidence>
<feature type="transmembrane region" description="Helical" evidence="1">
    <location>
        <begin position="576"/>
        <end position="601"/>
    </location>
</feature>
<keyword evidence="4" id="KW-1185">Reference proteome</keyword>
<dbReference type="EMBL" id="JAGTXO010000009">
    <property type="protein sequence ID" value="KAG8465803.1"/>
    <property type="molecule type" value="Genomic_DNA"/>
</dbReference>
<keyword evidence="1" id="KW-0812">Transmembrane</keyword>
<organism evidence="3 4">
    <name type="scientific">Diacronema lutheri</name>
    <name type="common">Unicellular marine alga</name>
    <name type="synonym">Monochrysis lutheri</name>
    <dbReference type="NCBI Taxonomy" id="2081491"/>
    <lineage>
        <taxon>Eukaryota</taxon>
        <taxon>Haptista</taxon>
        <taxon>Haptophyta</taxon>
        <taxon>Pavlovophyceae</taxon>
        <taxon>Pavlovales</taxon>
        <taxon>Pavlovaceae</taxon>
        <taxon>Diacronema</taxon>
    </lineage>
</organism>
<feature type="transmembrane region" description="Helical" evidence="1">
    <location>
        <begin position="330"/>
        <end position="348"/>
    </location>
</feature>
<comment type="caution">
    <text evidence="3">The sequence shown here is derived from an EMBL/GenBank/DDBJ whole genome shotgun (WGS) entry which is preliminary data.</text>
</comment>
<keyword evidence="2" id="KW-0732">Signal</keyword>
<feature type="chain" id="PRO_5035262832" evidence="2">
    <location>
        <begin position="17"/>
        <end position="628"/>
    </location>
</feature>
<feature type="signal peptide" evidence="2">
    <location>
        <begin position="1"/>
        <end position="16"/>
    </location>
</feature>
<name>A0A8J6CFM6_DIALT</name>
<evidence type="ECO:0000313" key="4">
    <source>
        <dbReference type="Proteomes" id="UP000751190"/>
    </source>
</evidence>
<proteinExistence type="predicted"/>
<sequence length="628" mass="65414">MFRAAAALAMLATARAATGLPEGYCSGVSLELLPEPVNVTAQVSAARSDDNFIMQTLKSGDGFDAVNRETIEPYVRQLLVATAAFVGIGALAFLAFPYLCCARLCCRTRCKCCAPNPSRGAPARSRGAHAFAYGLFGVCALVAAAKGLEYVSGLNTGVSLFGCETIQVLEDTKSLLSTATDPLEKIKDALNDVIDDIEAKLDATSDQDALLTDLKNALTAYNTAVDDLSNIPDVTASTAQSTLSTPSSSSESMLQVFSEVTKSLGDLKDSVLDAVITPRDTLKSAIKSADGAVSKLIGTISNAQTTATQLIVNEVIGYQRGFAAGGSSCFAFSIVATLAGAVGALMLLRYPTKKASLRVAHSSFCASWIYVIFGCALGGLLFVPGYILSDACEVVYDFGAAPRPYLSTFGEGDSNVVADVLEGCLLLPPSPLVKSLGIADNFADVTAIDFDELDDLNVASDLDLAPFSAIETAADSVSWRDFGIEAIVNSAAQATANATVNARLDDIRTKASVIVTEATELKTALSAIADALADVEGLLKPIFDAIKDLDKAGDCSSLRARFWGLHNATCVVTLSAVLWLAITLAGGGLISIVLGSLLLMIGKQILLAMAHVDFEAQLEGSGKPTASA</sequence>
<accession>A0A8J6CFM6</accession>
<gene>
    <name evidence="3" type="ORF">KFE25_005373</name>
</gene>
<protein>
    <submittedName>
        <fullName evidence="3">Uncharacterized protein</fullName>
    </submittedName>
</protein>